<evidence type="ECO:0000313" key="3">
    <source>
        <dbReference type="Proteomes" id="UP001596138"/>
    </source>
</evidence>
<evidence type="ECO:0000313" key="2">
    <source>
        <dbReference type="EMBL" id="MFC6237032.1"/>
    </source>
</evidence>
<dbReference type="PANTHER" id="PTHR33490:SF6">
    <property type="entry name" value="SLL1049 PROTEIN"/>
    <property type="match status" value="1"/>
</dbReference>
<dbReference type="Gene3D" id="3.10.620.30">
    <property type="match status" value="1"/>
</dbReference>
<dbReference type="Pfam" id="PF01841">
    <property type="entry name" value="Transglut_core"/>
    <property type="match status" value="1"/>
</dbReference>
<name>A0ABW1SXA1_9ACTN</name>
<dbReference type="Proteomes" id="UP001596138">
    <property type="component" value="Unassembled WGS sequence"/>
</dbReference>
<sequence>MSTGRRLRITHRTGYRYTAPVQASFNEVRMTPRDADGQMLLSHQLQVSPRASVQAYVDYWGALVQSFDVHEEHDMLEIVATSLVDVPRGAPELDGVGWNEVTAPAVLDRWGEFLVPTDLVDDAATDPERAGIIESLRALATPKEAIHGAVDATRARIRYDDSATGVRTTAAQAWAIGGGVCQDYSHTLLSLLRSLRIPARYVSGYLHDEEETPGRTVVGESHAWVEVWNGGWEAFDPTNDRTVGSAHVVVARGRDYADVPPLKGIYAGGASESLGVTVEITQLAV</sequence>
<accession>A0ABW1SXA1</accession>
<dbReference type="SMART" id="SM00460">
    <property type="entry name" value="TGc"/>
    <property type="match status" value="1"/>
</dbReference>
<organism evidence="2 3">
    <name type="scientific">Longivirga aurantiaca</name>
    <dbReference type="NCBI Taxonomy" id="1837743"/>
    <lineage>
        <taxon>Bacteria</taxon>
        <taxon>Bacillati</taxon>
        <taxon>Actinomycetota</taxon>
        <taxon>Actinomycetes</taxon>
        <taxon>Sporichthyales</taxon>
        <taxon>Sporichthyaceae</taxon>
        <taxon>Longivirga</taxon>
    </lineage>
</organism>
<evidence type="ECO:0000259" key="1">
    <source>
        <dbReference type="SMART" id="SM00460"/>
    </source>
</evidence>
<proteinExistence type="predicted"/>
<dbReference type="InterPro" id="IPR038765">
    <property type="entry name" value="Papain-like_cys_pep_sf"/>
</dbReference>
<dbReference type="PANTHER" id="PTHR33490">
    <property type="entry name" value="BLR5614 PROTEIN-RELATED"/>
    <property type="match status" value="1"/>
</dbReference>
<dbReference type="InterPro" id="IPR002931">
    <property type="entry name" value="Transglutaminase-like"/>
</dbReference>
<reference evidence="3" key="1">
    <citation type="journal article" date="2019" name="Int. J. Syst. Evol. Microbiol.">
        <title>The Global Catalogue of Microorganisms (GCM) 10K type strain sequencing project: providing services to taxonomists for standard genome sequencing and annotation.</title>
        <authorList>
            <consortium name="The Broad Institute Genomics Platform"/>
            <consortium name="The Broad Institute Genome Sequencing Center for Infectious Disease"/>
            <person name="Wu L."/>
            <person name="Ma J."/>
        </authorList>
    </citation>
    <scope>NUCLEOTIDE SEQUENCE [LARGE SCALE GENOMIC DNA]</scope>
    <source>
        <strain evidence="3">CGMCC 4.7317</strain>
    </source>
</reference>
<feature type="domain" description="Transglutaminase-like" evidence="1">
    <location>
        <begin position="173"/>
        <end position="239"/>
    </location>
</feature>
<gene>
    <name evidence="2" type="ORF">ACFQGU_04030</name>
</gene>
<dbReference type="InterPro" id="IPR013589">
    <property type="entry name" value="Bac_transglu_N"/>
</dbReference>
<dbReference type="Pfam" id="PF08379">
    <property type="entry name" value="Bact_transglu_N"/>
    <property type="match status" value="1"/>
</dbReference>
<keyword evidence="3" id="KW-1185">Reference proteome</keyword>
<dbReference type="EMBL" id="JBHSTI010000008">
    <property type="protein sequence ID" value="MFC6237032.1"/>
    <property type="molecule type" value="Genomic_DNA"/>
</dbReference>
<dbReference type="SUPFAM" id="SSF54001">
    <property type="entry name" value="Cysteine proteinases"/>
    <property type="match status" value="1"/>
</dbReference>
<protein>
    <submittedName>
        <fullName evidence="2">Transglutaminase N-terminal domain-containing protein</fullName>
    </submittedName>
</protein>
<dbReference type="RefSeq" id="WP_386764078.1">
    <property type="nucleotide sequence ID" value="NZ_JBHSTI010000008.1"/>
</dbReference>
<comment type="caution">
    <text evidence="2">The sequence shown here is derived from an EMBL/GenBank/DDBJ whole genome shotgun (WGS) entry which is preliminary data.</text>
</comment>